<dbReference type="InterPro" id="IPR003615">
    <property type="entry name" value="HNH_nuc"/>
</dbReference>
<keyword evidence="3" id="KW-1185">Reference proteome</keyword>
<accession>A0ABX6T6H2</accession>
<proteinExistence type="predicted"/>
<dbReference type="GO" id="GO:0004519">
    <property type="term" value="F:endonuclease activity"/>
    <property type="evidence" value="ECO:0007669"/>
    <property type="project" value="UniProtKB-KW"/>
</dbReference>
<keyword evidence="2" id="KW-0255">Endonuclease</keyword>
<dbReference type="Pfam" id="PF13391">
    <property type="entry name" value="HNH_2"/>
    <property type="match status" value="1"/>
</dbReference>
<dbReference type="RefSeq" id="WP_187716028.1">
    <property type="nucleotide sequence ID" value="NZ_BAABJC010000001.1"/>
</dbReference>
<evidence type="ECO:0000313" key="2">
    <source>
        <dbReference type="EMBL" id="QNP44610.1"/>
    </source>
</evidence>
<keyword evidence="2" id="KW-0614">Plasmid</keyword>
<gene>
    <name evidence="2" type="ORF">H9L15_16140</name>
</gene>
<keyword evidence="2" id="KW-0540">Nuclease</keyword>
<reference evidence="2 3" key="1">
    <citation type="submission" date="2020-08" db="EMBL/GenBank/DDBJ databases">
        <title>Genome sequence of Sphingomonas daechungensis KACC 18115T.</title>
        <authorList>
            <person name="Hyun D.-W."/>
            <person name="Bae J.-W."/>
        </authorList>
    </citation>
    <scope>NUCLEOTIDE SEQUENCE [LARGE SCALE GENOMIC DNA]</scope>
    <source>
        <strain evidence="2 3">KACC 18115</strain>
        <plasmid evidence="2 3">p_unnamed1</plasmid>
    </source>
</reference>
<name>A0ABX6T6H2_9SPHN</name>
<feature type="domain" description="HNH nuclease" evidence="1">
    <location>
        <begin position="207"/>
        <end position="259"/>
    </location>
</feature>
<dbReference type="Proteomes" id="UP000516134">
    <property type="component" value="Plasmid p_unnamed1"/>
</dbReference>
<evidence type="ECO:0000313" key="3">
    <source>
        <dbReference type="Proteomes" id="UP000516134"/>
    </source>
</evidence>
<sequence>MRYWWVNQNQTYKHEVPGGFLWSPKVNRNGSRNQFYVNMTEVAPGDLILSFCDTRIKAIGIATGPAVSADKPDFGSAGAYWEKEGWFVPAEFEVVSDPVRPKDFIADLLPHLRGKYDPLQRSGDGNQGVYLAEVSEGFVRVILGRMGTTLEAVVANEVNIGDADDDREEVALEGRTDIGETQKRQLVQARRGQGIFKANVRLNEKRCRLTGITDQTLLIASHIKPWSKSSDFEKLDGCNGLLLSPHVDRLFDRGLISFDDDGTVLRSRLVAADIWPAWGLHAVANVGTFSSKQSSYLAYHRKHLFKPG</sequence>
<dbReference type="EMBL" id="CP060781">
    <property type="protein sequence ID" value="QNP44610.1"/>
    <property type="molecule type" value="Genomic_DNA"/>
</dbReference>
<organism evidence="2 3">
    <name type="scientific">Sphingomonas daechungensis</name>
    <dbReference type="NCBI Taxonomy" id="1176646"/>
    <lineage>
        <taxon>Bacteria</taxon>
        <taxon>Pseudomonadati</taxon>
        <taxon>Pseudomonadota</taxon>
        <taxon>Alphaproteobacteria</taxon>
        <taxon>Sphingomonadales</taxon>
        <taxon>Sphingomonadaceae</taxon>
        <taxon>Sphingomonas</taxon>
    </lineage>
</organism>
<evidence type="ECO:0000259" key="1">
    <source>
        <dbReference type="Pfam" id="PF13391"/>
    </source>
</evidence>
<protein>
    <submittedName>
        <fullName evidence="2">HNH endonuclease</fullName>
    </submittedName>
</protein>
<geneLocation type="plasmid" evidence="2 3">
    <name>p_unnamed1</name>
</geneLocation>
<keyword evidence="2" id="KW-0378">Hydrolase</keyword>